<dbReference type="PROSITE" id="PS00138">
    <property type="entry name" value="SUBTILASE_SER"/>
    <property type="match status" value="1"/>
</dbReference>
<dbReference type="Gene3D" id="3.40.50.200">
    <property type="entry name" value="Peptidase S8/S53 domain"/>
    <property type="match status" value="1"/>
</dbReference>
<keyword evidence="4 5" id="KW-0720">Serine protease</keyword>
<evidence type="ECO:0000256" key="5">
    <source>
        <dbReference type="PROSITE-ProRule" id="PRU01240"/>
    </source>
</evidence>
<evidence type="ECO:0000256" key="6">
    <source>
        <dbReference type="RuleBase" id="RU003355"/>
    </source>
</evidence>
<accession>A0A1W6LDT4</accession>
<name>A0A1W6LDT4_9BURK</name>
<dbReference type="PRINTS" id="PR00723">
    <property type="entry name" value="SUBTILISIN"/>
</dbReference>
<dbReference type="STRING" id="946333.A4W93_22145"/>
<evidence type="ECO:0000259" key="7">
    <source>
        <dbReference type="Pfam" id="PF00082"/>
    </source>
</evidence>
<proteinExistence type="inferred from homology"/>
<dbReference type="Proteomes" id="UP000193427">
    <property type="component" value="Chromosome"/>
</dbReference>
<dbReference type="PROSITE" id="PS00136">
    <property type="entry name" value="SUBTILASE_ASP"/>
    <property type="match status" value="1"/>
</dbReference>
<dbReference type="AlphaFoldDB" id="A0A1W6LDT4"/>
<reference evidence="8 9" key="1">
    <citation type="submission" date="2016-04" db="EMBL/GenBank/DDBJ databases">
        <title>Complete genome sequence of natural rubber-degrading, novel Gram-negative bacterium, Rhizobacter gummiphilus strain NS21.</title>
        <authorList>
            <person name="Tabata M."/>
            <person name="Kasai D."/>
            <person name="Fukuda M."/>
        </authorList>
    </citation>
    <scope>NUCLEOTIDE SEQUENCE [LARGE SCALE GENOMIC DNA]</scope>
    <source>
        <strain evidence="8 9">NS21</strain>
    </source>
</reference>
<dbReference type="InterPro" id="IPR022398">
    <property type="entry name" value="Peptidase_S8_His-AS"/>
</dbReference>
<evidence type="ECO:0000256" key="3">
    <source>
        <dbReference type="ARBA" id="ARBA00022801"/>
    </source>
</evidence>
<feature type="active site" description="Charge relay system" evidence="5">
    <location>
        <position position="231"/>
    </location>
</feature>
<dbReference type="InterPro" id="IPR050131">
    <property type="entry name" value="Peptidase_S8_subtilisin-like"/>
</dbReference>
<dbReference type="InterPro" id="IPR023827">
    <property type="entry name" value="Peptidase_S8_Asp-AS"/>
</dbReference>
<feature type="domain" description="Peptidase S8/S53" evidence="7">
    <location>
        <begin position="222"/>
        <end position="459"/>
    </location>
</feature>
<dbReference type="InterPro" id="IPR015500">
    <property type="entry name" value="Peptidase_S8_subtilisin-rel"/>
</dbReference>
<dbReference type="EMBL" id="CP015118">
    <property type="protein sequence ID" value="ARN22389.1"/>
    <property type="molecule type" value="Genomic_DNA"/>
</dbReference>
<protein>
    <recommendedName>
        <fullName evidence="7">Peptidase S8/S53 domain-containing protein</fullName>
    </recommendedName>
</protein>
<evidence type="ECO:0000256" key="1">
    <source>
        <dbReference type="ARBA" id="ARBA00011073"/>
    </source>
</evidence>
<dbReference type="PROSITE" id="PS51892">
    <property type="entry name" value="SUBTILASE"/>
    <property type="match status" value="1"/>
</dbReference>
<keyword evidence="3 5" id="KW-0378">Hydrolase</keyword>
<evidence type="ECO:0000256" key="2">
    <source>
        <dbReference type="ARBA" id="ARBA00022670"/>
    </source>
</evidence>
<feature type="active site" description="Charge relay system" evidence="5">
    <location>
        <position position="262"/>
    </location>
</feature>
<dbReference type="Pfam" id="PF00082">
    <property type="entry name" value="Peptidase_S8"/>
    <property type="match status" value="1"/>
</dbReference>
<evidence type="ECO:0000313" key="8">
    <source>
        <dbReference type="EMBL" id="ARN22389.1"/>
    </source>
</evidence>
<feature type="active site" description="Charge relay system" evidence="5">
    <location>
        <position position="440"/>
    </location>
</feature>
<dbReference type="PANTHER" id="PTHR43806">
    <property type="entry name" value="PEPTIDASE S8"/>
    <property type="match status" value="1"/>
</dbReference>
<comment type="similarity">
    <text evidence="1 5 6">Belongs to the peptidase S8 family.</text>
</comment>
<dbReference type="PROSITE" id="PS00137">
    <property type="entry name" value="SUBTILASE_HIS"/>
    <property type="match status" value="1"/>
</dbReference>
<gene>
    <name evidence="8" type="ORF">A4W93_22145</name>
</gene>
<dbReference type="InterPro" id="IPR036852">
    <property type="entry name" value="Peptidase_S8/S53_dom_sf"/>
</dbReference>
<dbReference type="InterPro" id="IPR023828">
    <property type="entry name" value="Peptidase_S8_Ser-AS"/>
</dbReference>
<dbReference type="GO" id="GO:0004252">
    <property type="term" value="F:serine-type endopeptidase activity"/>
    <property type="evidence" value="ECO:0007669"/>
    <property type="project" value="UniProtKB-UniRule"/>
</dbReference>
<evidence type="ECO:0000313" key="9">
    <source>
        <dbReference type="Proteomes" id="UP000193427"/>
    </source>
</evidence>
<dbReference type="InterPro" id="IPR000209">
    <property type="entry name" value="Peptidase_S8/S53_dom"/>
</dbReference>
<keyword evidence="9" id="KW-1185">Reference proteome</keyword>
<keyword evidence="2 5" id="KW-0645">Protease</keyword>
<dbReference type="GO" id="GO:0006508">
    <property type="term" value="P:proteolysis"/>
    <property type="evidence" value="ECO:0007669"/>
    <property type="project" value="UniProtKB-KW"/>
</dbReference>
<dbReference type="KEGG" id="rgu:A4W93_22145"/>
<organism evidence="8 9">
    <name type="scientific">Piscinibacter gummiphilus</name>
    <dbReference type="NCBI Taxonomy" id="946333"/>
    <lineage>
        <taxon>Bacteria</taxon>
        <taxon>Pseudomonadati</taxon>
        <taxon>Pseudomonadota</taxon>
        <taxon>Betaproteobacteria</taxon>
        <taxon>Burkholderiales</taxon>
        <taxon>Sphaerotilaceae</taxon>
        <taxon>Piscinibacter</taxon>
    </lineage>
</organism>
<evidence type="ECO:0000256" key="4">
    <source>
        <dbReference type="ARBA" id="ARBA00022825"/>
    </source>
</evidence>
<dbReference type="PANTHER" id="PTHR43806:SF11">
    <property type="entry name" value="CEREVISIN-RELATED"/>
    <property type="match status" value="1"/>
</dbReference>
<sequence length="497" mass="51968">MGLMTPQTHDPLPRLILIPKDASLAESGAVPHTLRAVAAAVRAANASRPTVRGLHVVDRSRPDGAVLVEPGGLTVDDVKAVAPDMKVFEEQWYELERFDLMLPRLARSRSKAGAGAERLWTVVVRADGAPLKDVRITAVVDADTGVVTEAVTDRHGRAALKLGARVTGVQALHVDPLHGAWPVMLPDVDARGEVFEVALPPIVASAADARGLVYGKPKAGAGRRVTVAVVDTGVGRHDLLRVAGGRNTTGESPRRLSDWHGHGTHVAGVIAARANGWRRGEAASATLRAYRVFAEQADHASTFAISTAIKQAAVDGCDLINLSLGGGPADGAIRDAVDQAWQLGCVCVAAAGNDGRGQVDYPARYPRTLAVSAIGLDGSWPEGASQALHRGRARGKAIDGREVFLATFSNRGAKVALTAPGVGIVSTIFNNRWGVMDGTSMAAPVATGVLARRLAATPAVRDLPRDAARSEAIVALARAHAEDVGLPRELQGDGLAR</sequence>
<dbReference type="SUPFAM" id="SSF52743">
    <property type="entry name" value="Subtilisin-like"/>
    <property type="match status" value="1"/>
</dbReference>